<feature type="domain" description="Nudix hydrolase" evidence="1">
    <location>
        <begin position="7"/>
        <end position="139"/>
    </location>
</feature>
<evidence type="ECO:0000259" key="1">
    <source>
        <dbReference type="PROSITE" id="PS51462"/>
    </source>
</evidence>
<evidence type="ECO:0000313" key="3">
    <source>
        <dbReference type="Proteomes" id="UP000724148"/>
    </source>
</evidence>
<dbReference type="Pfam" id="PF00293">
    <property type="entry name" value="NUDIX"/>
    <property type="match status" value="1"/>
</dbReference>
<protein>
    <submittedName>
        <fullName evidence="2">NUDIX domain-containing protein</fullName>
    </submittedName>
</protein>
<proteinExistence type="predicted"/>
<organism evidence="2 3">
    <name type="scientific">Candidatus Sungiibacteriota bacterium</name>
    <dbReference type="NCBI Taxonomy" id="2750080"/>
    <lineage>
        <taxon>Bacteria</taxon>
        <taxon>Candidatus Sungiibacteriota</taxon>
    </lineage>
</organism>
<sequence length="143" mass="17080">MASERDLYYVAVKVFLEDKGRLFIFKDRYGGWDLPGGRIQRHEFRVLLESVIKRKMKEELGSAVRYRLGKPEIFMRHERREASLKRNVRIFAIGYPVLYTGGAIRLSREHTEYQWVPIAKLKPAKYFRGGWLEGVREYLRNRK</sequence>
<comment type="caution">
    <text evidence="2">The sequence shown here is derived from an EMBL/GenBank/DDBJ whole genome shotgun (WGS) entry which is preliminary data.</text>
</comment>
<dbReference type="SUPFAM" id="SSF55811">
    <property type="entry name" value="Nudix"/>
    <property type="match status" value="1"/>
</dbReference>
<dbReference type="Proteomes" id="UP000724148">
    <property type="component" value="Unassembled WGS sequence"/>
</dbReference>
<evidence type="ECO:0000313" key="2">
    <source>
        <dbReference type="EMBL" id="MBI2097148.1"/>
    </source>
</evidence>
<reference evidence="2" key="1">
    <citation type="submission" date="2020-07" db="EMBL/GenBank/DDBJ databases">
        <title>Huge and variable diversity of episymbiotic CPR bacteria and DPANN archaea in groundwater ecosystems.</title>
        <authorList>
            <person name="He C.Y."/>
            <person name="Keren R."/>
            <person name="Whittaker M."/>
            <person name="Farag I.F."/>
            <person name="Doudna J."/>
            <person name="Cate J.H.D."/>
            <person name="Banfield J.F."/>
        </authorList>
    </citation>
    <scope>NUCLEOTIDE SEQUENCE</scope>
    <source>
        <strain evidence="2">NC_groundwater_193_Ag_S-0.1um_51_7</strain>
    </source>
</reference>
<dbReference type="Gene3D" id="3.90.79.10">
    <property type="entry name" value="Nucleoside Triphosphate Pyrophosphohydrolase"/>
    <property type="match status" value="1"/>
</dbReference>
<gene>
    <name evidence="2" type="ORF">HYT40_03315</name>
</gene>
<accession>A0A931WNY7</accession>
<dbReference type="EMBL" id="JACOZA010000082">
    <property type="protein sequence ID" value="MBI2097148.1"/>
    <property type="molecule type" value="Genomic_DNA"/>
</dbReference>
<name>A0A931WNY7_9BACT</name>
<dbReference type="AlphaFoldDB" id="A0A931WNY7"/>
<dbReference type="InterPro" id="IPR015797">
    <property type="entry name" value="NUDIX_hydrolase-like_dom_sf"/>
</dbReference>
<dbReference type="InterPro" id="IPR000086">
    <property type="entry name" value="NUDIX_hydrolase_dom"/>
</dbReference>
<dbReference type="PROSITE" id="PS51462">
    <property type="entry name" value="NUDIX"/>
    <property type="match status" value="1"/>
</dbReference>